<proteinExistence type="predicted"/>
<dbReference type="OrthoDB" id="3357985at2759"/>
<dbReference type="Proteomes" id="UP000027265">
    <property type="component" value="Unassembled WGS sequence"/>
</dbReference>
<feature type="domain" description="BTB" evidence="2">
    <location>
        <begin position="28"/>
        <end position="137"/>
    </location>
</feature>
<evidence type="ECO:0000259" key="2">
    <source>
        <dbReference type="Pfam" id="PF00651"/>
    </source>
</evidence>
<protein>
    <recommendedName>
        <fullName evidence="2">BTB domain-containing protein</fullName>
    </recommendedName>
</protein>
<dbReference type="Pfam" id="PF00651">
    <property type="entry name" value="BTB"/>
    <property type="match status" value="1"/>
</dbReference>
<sequence length="332" mass="36858">MASSPPHHSPSTPVTRDAPHPFNNREGDVIVRSSDNVDFRVFKLLLSLASPAFRGLFELPQYVPKEEEQNHSDWKDGVPVVLLTEDSTTLTNFLSPIFPWGAIQECTSLKEWRLVLEAAEKYQVEGVRSAAEKTLLRSKFIQTEAMGVYAIARCFDLEAAARLAAKSTLRQPMPGKFSDELHYASAAMLHDLVTYHRACGQHAADAITIPKEMDPESSWNGVWFACHACPSDPAITPPTVKPNPRPPLRNATKWWLGFLKEIEDQVNDRPSGVTIQEWVSTSPSVKAGRACQICRKRAVEDTIKFAKQLGKQVDEAIVVVRTLLPVFPSGGC</sequence>
<evidence type="ECO:0000313" key="3">
    <source>
        <dbReference type="EMBL" id="KDQ50453.1"/>
    </source>
</evidence>
<organism evidence="3 4">
    <name type="scientific">Jaapia argillacea MUCL 33604</name>
    <dbReference type="NCBI Taxonomy" id="933084"/>
    <lineage>
        <taxon>Eukaryota</taxon>
        <taxon>Fungi</taxon>
        <taxon>Dikarya</taxon>
        <taxon>Basidiomycota</taxon>
        <taxon>Agaricomycotina</taxon>
        <taxon>Agaricomycetes</taxon>
        <taxon>Agaricomycetidae</taxon>
        <taxon>Jaapiales</taxon>
        <taxon>Jaapiaceae</taxon>
        <taxon>Jaapia</taxon>
    </lineage>
</organism>
<reference evidence="4" key="1">
    <citation type="journal article" date="2014" name="Proc. Natl. Acad. Sci. U.S.A.">
        <title>Extensive sampling of basidiomycete genomes demonstrates inadequacy of the white-rot/brown-rot paradigm for wood decay fungi.</title>
        <authorList>
            <person name="Riley R."/>
            <person name="Salamov A.A."/>
            <person name="Brown D.W."/>
            <person name="Nagy L.G."/>
            <person name="Floudas D."/>
            <person name="Held B.W."/>
            <person name="Levasseur A."/>
            <person name="Lombard V."/>
            <person name="Morin E."/>
            <person name="Otillar R."/>
            <person name="Lindquist E.A."/>
            <person name="Sun H."/>
            <person name="LaButti K.M."/>
            <person name="Schmutz J."/>
            <person name="Jabbour D."/>
            <person name="Luo H."/>
            <person name="Baker S.E."/>
            <person name="Pisabarro A.G."/>
            <person name="Walton J.D."/>
            <person name="Blanchette R.A."/>
            <person name="Henrissat B."/>
            <person name="Martin F."/>
            <person name="Cullen D."/>
            <person name="Hibbett D.S."/>
            <person name="Grigoriev I.V."/>
        </authorList>
    </citation>
    <scope>NUCLEOTIDE SEQUENCE [LARGE SCALE GENOMIC DNA]</scope>
    <source>
        <strain evidence="4">MUCL 33604</strain>
    </source>
</reference>
<dbReference type="InterPro" id="IPR011333">
    <property type="entry name" value="SKP1/BTB/POZ_sf"/>
</dbReference>
<feature type="region of interest" description="Disordered" evidence="1">
    <location>
        <begin position="1"/>
        <end position="26"/>
    </location>
</feature>
<dbReference type="AlphaFoldDB" id="A0A067P6F7"/>
<dbReference type="InterPro" id="IPR000210">
    <property type="entry name" value="BTB/POZ_dom"/>
</dbReference>
<name>A0A067P6F7_9AGAM</name>
<keyword evidence="4" id="KW-1185">Reference proteome</keyword>
<dbReference type="InParanoid" id="A0A067P6F7"/>
<accession>A0A067P6F7</accession>
<evidence type="ECO:0000313" key="4">
    <source>
        <dbReference type="Proteomes" id="UP000027265"/>
    </source>
</evidence>
<feature type="compositionally biased region" description="Basic and acidic residues" evidence="1">
    <location>
        <begin position="17"/>
        <end position="26"/>
    </location>
</feature>
<feature type="compositionally biased region" description="Low complexity" evidence="1">
    <location>
        <begin position="1"/>
        <end position="13"/>
    </location>
</feature>
<gene>
    <name evidence="3" type="ORF">JAAARDRAFT_710829</name>
</gene>
<dbReference type="HOGENOM" id="CLU_052397_0_0_1"/>
<dbReference type="Gene3D" id="3.30.710.10">
    <property type="entry name" value="Potassium Channel Kv1.1, Chain A"/>
    <property type="match status" value="1"/>
</dbReference>
<dbReference type="EMBL" id="KL197760">
    <property type="protein sequence ID" value="KDQ50453.1"/>
    <property type="molecule type" value="Genomic_DNA"/>
</dbReference>
<evidence type="ECO:0000256" key="1">
    <source>
        <dbReference type="SAM" id="MobiDB-lite"/>
    </source>
</evidence>